<proteinExistence type="predicted"/>
<dbReference type="Proteomes" id="UP000828251">
    <property type="component" value="Unassembled WGS sequence"/>
</dbReference>
<gene>
    <name evidence="1" type="ORF">J1N35_017919</name>
</gene>
<sequence>MELMGNPFFKFIRGRREKFKSDSSSQVSLPEAIGSMAELISMQAEISVNKAEDKSSSGCASFKFVIVFREYNREHSSDLISLLETRVSGKKADLVIVKLSFHNSRRVEAVGFSEISGSGGKIREKKRGRVLGKMCPFFGNFMDSSQLHDLAFRGSQFISQRGGIFERLDRAICNTTWNMIFSNSM</sequence>
<comment type="caution">
    <text evidence="1">The sequence shown here is derived from an EMBL/GenBank/DDBJ whole genome shotgun (WGS) entry which is preliminary data.</text>
</comment>
<dbReference type="EMBL" id="JAIQCV010000006">
    <property type="protein sequence ID" value="KAH1090662.1"/>
    <property type="molecule type" value="Genomic_DNA"/>
</dbReference>
<reference evidence="1 2" key="1">
    <citation type="journal article" date="2021" name="Plant Biotechnol. J.">
        <title>Multi-omics assisted identification of the key and species-specific regulatory components of drought-tolerant mechanisms in Gossypium stocksii.</title>
        <authorList>
            <person name="Yu D."/>
            <person name="Ke L."/>
            <person name="Zhang D."/>
            <person name="Wu Y."/>
            <person name="Sun Y."/>
            <person name="Mei J."/>
            <person name="Sun J."/>
            <person name="Sun Y."/>
        </authorList>
    </citation>
    <scope>NUCLEOTIDE SEQUENCE [LARGE SCALE GENOMIC DNA]</scope>
    <source>
        <strain evidence="2">cv. E1</strain>
        <tissue evidence="1">Leaf</tissue>
    </source>
</reference>
<dbReference type="OrthoDB" id="983824at2759"/>
<organism evidence="1 2">
    <name type="scientific">Gossypium stocksii</name>
    <dbReference type="NCBI Taxonomy" id="47602"/>
    <lineage>
        <taxon>Eukaryota</taxon>
        <taxon>Viridiplantae</taxon>
        <taxon>Streptophyta</taxon>
        <taxon>Embryophyta</taxon>
        <taxon>Tracheophyta</taxon>
        <taxon>Spermatophyta</taxon>
        <taxon>Magnoliopsida</taxon>
        <taxon>eudicotyledons</taxon>
        <taxon>Gunneridae</taxon>
        <taxon>Pentapetalae</taxon>
        <taxon>rosids</taxon>
        <taxon>malvids</taxon>
        <taxon>Malvales</taxon>
        <taxon>Malvaceae</taxon>
        <taxon>Malvoideae</taxon>
        <taxon>Gossypium</taxon>
    </lineage>
</organism>
<dbReference type="AlphaFoldDB" id="A0A9D3VP52"/>
<evidence type="ECO:0000313" key="1">
    <source>
        <dbReference type="EMBL" id="KAH1090662.1"/>
    </source>
</evidence>
<evidence type="ECO:0000313" key="2">
    <source>
        <dbReference type="Proteomes" id="UP000828251"/>
    </source>
</evidence>
<accession>A0A9D3VP52</accession>
<protein>
    <submittedName>
        <fullName evidence="1">Uncharacterized protein</fullName>
    </submittedName>
</protein>
<feature type="non-terminal residue" evidence="1">
    <location>
        <position position="185"/>
    </location>
</feature>
<keyword evidence="2" id="KW-1185">Reference proteome</keyword>
<name>A0A9D3VP52_9ROSI</name>